<evidence type="ECO:0000256" key="3">
    <source>
        <dbReference type="ARBA" id="ARBA00022737"/>
    </source>
</evidence>
<keyword evidence="7" id="KW-1185">Reference proteome</keyword>
<evidence type="ECO:0000256" key="5">
    <source>
        <dbReference type="PROSITE-ProRule" id="PRU00076"/>
    </source>
</evidence>
<dbReference type="InterPro" id="IPR000152">
    <property type="entry name" value="EGF-type_Asp/Asn_hydroxyl_site"/>
</dbReference>
<proteinExistence type="predicted"/>
<dbReference type="GO" id="GO:0003964">
    <property type="term" value="F:RNA-directed DNA polymerase activity"/>
    <property type="evidence" value="ECO:0007669"/>
    <property type="project" value="UniProtKB-KW"/>
</dbReference>
<keyword evidence="6" id="KW-0548">Nucleotidyltransferase</keyword>
<reference evidence="6" key="1">
    <citation type="submission" date="2020-04" db="EMBL/GenBank/DDBJ databases">
        <authorList>
            <person name="Alioto T."/>
            <person name="Alioto T."/>
            <person name="Gomez Garrido J."/>
        </authorList>
    </citation>
    <scope>NUCLEOTIDE SEQUENCE</scope>
    <source>
        <strain evidence="6">A484AB</strain>
    </source>
</reference>
<dbReference type="PROSITE" id="PS01186">
    <property type="entry name" value="EGF_2"/>
    <property type="match status" value="2"/>
</dbReference>
<dbReference type="PROSITE" id="PS00010">
    <property type="entry name" value="ASX_HYDROXYL"/>
    <property type="match status" value="1"/>
</dbReference>
<organism evidence="6 7">
    <name type="scientific">Paramuricea clavata</name>
    <name type="common">Red gorgonian</name>
    <name type="synonym">Violescent sea-whip</name>
    <dbReference type="NCBI Taxonomy" id="317549"/>
    <lineage>
        <taxon>Eukaryota</taxon>
        <taxon>Metazoa</taxon>
        <taxon>Cnidaria</taxon>
        <taxon>Anthozoa</taxon>
        <taxon>Octocorallia</taxon>
        <taxon>Malacalcyonacea</taxon>
        <taxon>Plexauridae</taxon>
        <taxon>Paramuricea</taxon>
    </lineage>
</organism>
<dbReference type="OrthoDB" id="445826at2759"/>
<dbReference type="InterPro" id="IPR006571">
    <property type="entry name" value="TLDc_dom"/>
</dbReference>
<dbReference type="Proteomes" id="UP001152795">
    <property type="component" value="Unassembled WGS sequence"/>
</dbReference>
<dbReference type="EMBL" id="CACRXK020001704">
    <property type="protein sequence ID" value="CAB3990671.1"/>
    <property type="molecule type" value="Genomic_DNA"/>
</dbReference>
<dbReference type="SMART" id="SM00181">
    <property type="entry name" value="EGF"/>
    <property type="match status" value="2"/>
</dbReference>
<dbReference type="InterPro" id="IPR001881">
    <property type="entry name" value="EGF-like_Ca-bd_dom"/>
</dbReference>
<evidence type="ECO:0000256" key="2">
    <source>
        <dbReference type="ARBA" id="ARBA00022729"/>
    </source>
</evidence>
<protein>
    <submittedName>
        <fullName evidence="6">RNA-directed DNA polymerase from mobile element jockey-like</fullName>
    </submittedName>
</protein>
<dbReference type="PROSITE" id="PS50026">
    <property type="entry name" value="EGF_3"/>
    <property type="match status" value="2"/>
</dbReference>
<name>A0A7D9DP60_PARCT</name>
<accession>A0A7D9DP60</accession>
<evidence type="ECO:0000313" key="7">
    <source>
        <dbReference type="Proteomes" id="UP001152795"/>
    </source>
</evidence>
<dbReference type="SMART" id="SM00179">
    <property type="entry name" value="EGF_CA"/>
    <property type="match status" value="2"/>
</dbReference>
<dbReference type="PROSITE" id="PS00022">
    <property type="entry name" value="EGF_1"/>
    <property type="match status" value="1"/>
</dbReference>
<evidence type="ECO:0000313" key="6">
    <source>
        <dbReference type="EMBL" id="CAB3990671.1"/>
    </source>
</evidence>
<dbReference type="InterPro" id="IPR009030">
    <property type="entry name" value="Growth_fac_rcpt_cys_sf"/>
</dbReference>
<keyword evidence="6" id="KW-0695">RNA-directed DNA polymerase</keyword>
<dbReference type="CDD" id="cd00054">
    <property type="entry name" value="EGF_CA"/>
    <property type="match status" value="1"/>
</dbReference>
<feature type="disulfide bond" evidence="5">
    <location>
        <begin position="153"/>
        <end position="162"/>
    </location>
</feature>
<comment type="caution">
    <text evidence="5">Lacks conserved residue(s) required for the propagation of feature annotation.</text>
</comment>
<keyword evidence="2" id="KW-0732">Signal</keyword>
<dbReference type="AlphaFoldDB" id="A0A7D9DP60"/>
<dbReference type="InterPro" id="IPR024731">
    <property type="entry name" value="NELL2-like_EGF"/>
</dbReference>
<evidence type="ECO:0000256" key="4">
    <source>
        <dbReference type="ARBA" id="ARBA00023157"/>
    </source>
</evidence>
<evidence type="ECO:0000256" key="1">
    <source>
        <dbReference type="ARBA" id="ARBA00022536"/>
    </source>
</evidence>
<dbReference type="Pfam" id="PF12947">
    <property type="entry name" value="EGF_3"/>
    <property type="match status" value="1"/>
</dbReference>
<dbReference type="Pfam" id="PF07534">
    <property type="entry name" value="TLD"/>
    <property type="match status" value="1"/>
</dbReference>
<gene>
    <name evidence="6" type="ORF">PACLA_8A027557</name>
</gene>
<sequence>MNFFRIMKISVAIFFVFQVLDDFATGQLNTMIPMGQSETFPIIHAHVTSLKTNIIAQLREPTYEVCGFNCAEHRFCVAFNYKEKSEGDEWNCQLTNTTQHKFDNNASKKERVWTLIKDNVDRSQVASCRGEVNECHNGGTMIWDPEKPFNCLCKKGYEGEICENEIDRCADESTNECDIHANCTNTPDSYKCQCHIGWKGNGKNCSDSFLDSVILSGEFNDHHLLETWIGGNFTAKLCWRATRDGWAASTFHSNCDNKKPTVTIVKVGQFTFGGFATASWEVKAKTNFANKHLTRDYSKFSESNFVNDLSRTGLNHVVDLSENDINKSFSTFYNKLNTVIKKHAPLKEISKRKAKQLTKPWITKGIRKSIKIKNRLYNRGDKDKYKFYRNKILTLTRRSKKEYCHRYFEYNFANTKKTWEDINELINRKKQSTRPIPSLKCPISNRMIYDESKFPNIFNKYFSSVGHNLASNMPNSQIPFTNYLPKINNRGSFQFNPIIPHEIEIEIMLIPMKKAHDLYSCPTRILKCARHVLSIPLSDLMDKSVECGQYPAKLKHSKVIPIYKKDDETDPSNYRPISLLSIFNKIFEKLMYNHLKSFLEKQNIIFKFQYGFREKYST</sequence>
<dbReference type="Gene3D" id="2.10.25.10">
    <property type="entry name" value="Laminin"/>
    <property type="match status" value="2"/>
</dbReference>
<dbReference type="FunFam" id="2.10.25.10:FF:000038">
    <property type="entry name" value="Fibrillin 2"/>
    <property type="match status" value="1"/>
</dbReference>
<keyword evidence="3" id="KW-0677">Repeat</keyword>
<keyword evidence="1 5" id="KW-0245">EGF-like domain</keyword>
<comment type="caution">
    <text evidence="6">The sequence shown here is derived from an EMBL/GenBank/DDBJ whole genome shotgun (WGS) entry which is preliminary data.</text>
</comment>
<dbReference type="PANTHER" id="PTHR47510:SF3">
    <property type="entry name" value="ENDO_EXONUCLEASE_PHOSPHATASE DOMAIN-CONTAINING PROTEIN"/>
    <property type="match status" value="1"/>
</dbReference>
<dbReference type="PANTHER" id="PTHR47510">
    <property type="entry name" value="REVERSE TRANSCRIPTASE DOMAIN-CONTAINING PROTEIN"/>
    <property type="match status" value="1"/>
</dbReference>
<dbReference type="InterPro" id="IPR000742">
    <property type="entry name" value="EGF"/>
</dbReference>
<keyword evidence="4 5" id="KW-1015">Disulfide bond</keyword>
<keyword evidence="6" id="KW-0808">Transferase</keyword>
<dbReference type="SUPFAM" id="SSF57184">
    <property type="entry name" value="Growth factor receptor domain"/>
    <property type="match status" value="1"/>
</dbReference>
<dbReference type="GO" id="GO:0005509">
    <property type="term" value="F:calcium ion binding"/>
    <property type="evidence" value="ECO:0007669"/>
    <property type="project" value="InterPro"/>
</dbReference>